<evidence type="ECO:0000313" key="1">
    <source>
        <dbReference type="EMBL" id="MBC8519933.1"/>
    </source>
</evidence>
<evidence type="ECO:0000313" key="2">
    <source>
        <dbReference type="Proteomes" id="UP000654401"/>
    </source>
</evidence>
<comment type="caution">
    <text evidence="1">The sequence shown here is derived from an EMBL/GenBank/DDBJ whole genome shotgun (WGS) entry which is preliminary data.</text>
</comment>
<dbReference type="AlphaFoldDB" id="A0A8J6TSR7"/>
<dbReference type="Proteomes" id="UP000654401">
    <property type="component" value="Unassembled WGS sequence"/>
</dbReference>
<sequence>MSSPLLIFAKAPVPGYAKTRLIPALGEQGAATLQQRMINHVVEEARLSGVGPVTLYCAPDSYHPLFQQLQQDHGLGICRQQGADIGERMLHGFEQTLKESEMAILVGTDCPQLDAKQFQAVHAALQGSEAVVIPALDGGYVLIALRRAFLDHLPTLFRGIEWGSDQVMEATRMVLDRSGLEWAELSPLSDIDIEEDLALLPPQWGVSNPCGLCS</sequence>
<dbReference type="PANTHER" id="PTHR36529:SF1">
    <property type="entry name" value="GLYCOSYLTRANSFERASE"/>
    <property type="match status" value="1"/>
</dbReference>
<dbReference type="InterPro" id="IPR018641">
    <property type="entry name" value="Trfase_1_rSAM/seldom-assoc"/>
</dbReference>
<dbReference type="Pfam" id="PF09837">
    <property type="entry name" value="DUF2064"/>
    <property type="match status" value="1"/>
</dbReference>
<protein>
    <submittedName>
        <fullName evidence="1">TIGR04282 family arsenosugar biosynthesis glycosyltransferase</fullName>
    </submittedName>
</protein>
<dbReference type="Gene3D" id="3.90.550.10">
    <property type="entry name" value="Spore Coat Polysaccharide Biosynthesis Protein SpsA, Chain A"/>
    <property type="match status" value="1"/>
</dbReference>
<dbReference type="NCBIfam" id="TIGR04282">
    <property type="entry name" value="glyco_like_cofC"/>
    <property type="match status" value="1"/>
</dbReference>
<dbReference type="InterPro" id="IPR029044">
    <property type="entry name" value="Nucleotide-diphossugar_trans"/>
</dbReference>
<dbReference type="SUPFAM" id="SSF53448">
    <property type="entry name" value="Nucleotide-diphospho-sugar transferases"/>
    <property type="match status" value="1"/>
</dbReference>
<dbReference type="PANTHER" id="PTHR36529">
    <property type="entry name" value="SLL1095 PROTEIN"/>
    <property type="match status" value="1"/>
</dbReference>
<reference evidence="1 2" key="1">
    <citation type="submission" date="2020-08" db="EMBL/GenBank/DDBJ databases">
        <title>Bridging the membrane lipid divide: bacteria of the FCB group superphylum have the potential to synthesize archaeal ether lipids.</title>
        <authorList>
            <person name="Villanueva L."/>
            <person name="Von Meijenfeldt F.A.B."/>
            <person name="Westbye A.B."/>
            <person name="Yadav S."/>
            <person name="Hopmans E.C."/>
            <person name="Dutilh B.E."/>
            <person name="Sinninghe Damste J.S."/>
        </authorList>
    </citation>
    <scope>NUCLEOTIDE SEQUENCE [LARGE SCALE GENOMIC DNA]</scope>
    <source>
        <strain evidence="1">NIOZ-UU100</strain>
    </source>
</reference>
<name>A0A8J6TSR7_9GAMM</name>
<organism evidence="1 2">
    <name type="scientific">Candidatus Thiopontia autotrophica</name>
    <dbReference type="NCBI Taxonomy" id="2841688"/>
    <lineage>
        <taxon>Bacteria</taxon>
        <taxon>Pseudomonadati</taxon>
        <taxon>Pseudomonadota</taxon>
        <taxon>Gammaproteobacteria</taxon>
        <taxon>Candidatus Thiopontia</taxon>
    </lineage>
</organism>
<gene>
    <name evidence="1" type="ORF">H8D24_05970</name>
</gene>
<proteinExistence type="predicted"/>
<dbReference type="EMBL" id="JACNFK010000030">
    <property type="protein sequence ID" value="MBC8519933.1"/>
    <property type="molecule type" value="Genomic_DNA"/>
</dbReference>
<accession>A0A8J6TSR7</accession>